<sequence length="166" mass="18222">MSQQSLIPDAVAQRVGSVVATACGEVLRRDWQRWAAAVGERNPLYFDPDHARAHGYRDVVCPPLYLQYAVLGVTRLEELREDGSSGAATGDLVFPSCPRRMAGGESTTFARPAYHGDVLTSVRVLAEVTEKHGRSGRFVLVTWNTSYVNQSRQLVAESTTSMIARP</sequence>
<protein>
    <submittedName>
        <fullName evidence="2">Acyl dehydratase</fullName>
    </submittedName>
</protein>
<dbReference type="HOGENOM" id="CLU_1592770_0_0_11"/>
<dbReference type="STRING" id="882083.SacmaDRAFT_2042"/>
<feature type="domain" description="FAS1-like dehydratase" evidence="1">
    <location>
        <begin position="15"/>
        <end position="157"/>
    </location>
</feature>
<evidence type="ECO:0000313" key="2">
    <source>
        <dbReference type="EMBL" id="EHR50298.1"/>
    </source>
</evidence>
<dbReference type="EMBL" id="CM001439">
    <property type="protein sequence ID" value="EHR50298.1"/>
    <property type="molecule type" value="Genomic_DNA"/>
</dbReference>
<dbReference type="RefSeq" id="WP_009153683.1">
    <property type="nucleotide sequence ID" value="NZ_CM001439.1"/>
</dbReference>
<dbReference type="CDD" id="cd03441">
    <property type="entry name" value="R_hydratase_like"/>
    <property type="match status" value="1"/>
</dbReference>
<keyword evidence="3" id="KW-1185">Reference proteome</keyword>
<accession>H5X9D3</accession>
<dbReference type="SUPFAM" id="SSF54637">
    <property type="entry name" value="Thioesterase/thiol ester dehydrase-isomerase"/>
    <property type="match status" value="1"/>
</dbReference>
<dbReference type="eggNOG" id="COG2030">
    <property type="taxonomic scope" value="Bacteria"/>
</dbReference>
<dbReference type="Gene3D" id="3.10.129.10">
    <property type="entry name" value="Hotdog Thioesterase"/>
    <property type="match status" value="1"/>
</dbReference>
<dbReference type="OrthoDB" id="4235906at2"/>
<name>H5X9D3_9PSEU</name>
<dbReference type="InterPro" id="IPR039569">
    <property type="entry name" value="FAS1-like_DH_region"/>
</dbReference>
<proteinExistence type="predicted"/>
<dbReference type="Proteomes" id="UP000004926">
    <property type="component" value="Chromosome"/>
</dbReference>
<evidence type="ECO:0000259" key="1">
    <source>
        <dbReference type="Pfam" id="PF13452"/>
    </source>
</evidence>
<reference evidence="2 3" key="1">
    <citation type="journal article" date="2012" name="Stand. Genomic Sci.">
        <title>Genome sequence of the ocean sediment bacterium Saccharomonospora marina type strain (XMU15(T)).</title>
        <authorList>
            <person name="Klenk H.P."/>
            <person name="Lu M."/>
            <person name="Lucas S."/>
            <person name="Lapidus A."/>
            <person name="Copeland A."/>
            <person name="Pitluck S."/>
            <person name="Goodwin L.A."/>
            <person name="Han C."/>
            <person name="Tapia R."/>
            <person name="Brambilla E.M."/>
            <person name="Potter G."/>
            <person name="Land M."/>
            <person name="Ivanova N."/>
            <person name="Rohde M."/>
            <person name="Goker M."/>
            <person name="Detter J.C."/>
            <person name="Li W.J."/>
            <person name="Kyrpides N.C."/>
            <person name="Woyke T."/>
        </authorList>
    </citation>
    <scope>NUCLEOTIDE SEQUENCE [LARGE SCALE GENOMIC DNA]</scope>
    <source>
        <strain evidence="2 3">XMU15</strain>
    </source>
</reference>
<dbReference type="InterPro" id="IPR029069">
    <property type="entry name" value="HotDog_dom_sf"/>
</dbReference>
<dbReference type="Pfam" id="PF13452">
    <property type="entry name" value="FAS1_DH_region"/>
    <property type="match status" value="1"/>
</dbReference>
<evidence type="ECO:0000313" key="3">
    <source>
        <dbReference type="Proteomes" id="UP000004926"/>
    </source>
</evidence>
<gene>
    <name evidence="2" type="ORF">SacmaDRAFT_2042</name>
</gene>
<organism evidence="2 3">
    <name type="scientific">Saccharomonospora marina XMU15</name>
    <dbReference type="NCBI Taxonomy" id="882083"/>
    <lineage>
        <taxon>Bacteria</taxon>
        <taxon>Bacillati</taxon>
        <taxon>Actinomycetota</taxon>
        <taxon>Actinomycetes</taxon>
        <taxon>Pseudonocardiales</taxon>
        <taxon>Pseudonocardiaceae</taxon>
        <taxon>Saccharomonospora</taxon>
    </lineage>
</organism>
<dbReference type="AlphaFoldDB" id="H5X9D3"/>